<organism evidence="2 3">
    <name type="scientific">Niabella ginsengisoli</name>
    <dbReference type="NCBI Taxonomy" id="522298"/>
    <lineage>
        <taxon>Bacteria</taxon>
        <taxon>Pseudomonadati</taxon>
        <taxon>Bacteroidota</taxon>
        <taxon>Chitinophagia</taxon>
        <taxon>Chitinophagales</taxon>
        <taxon>Chitinophagaceae</taxon>
        <taxon>Niabella</taxon>
    </lineage>
</organism>
<proteinExistence type="predicted"/>
<dbReference type="EMBL" id="JAKWBL010000004">
    <property type="protein sequence ID" value="MCH5600777.1"/>
    <property type="molecule type" value="Genomic_DNA"/>
</dbReference>
<evidence type="ECO:0000259" key="1">
    <source>
        <dbReference type="SMART" id="SM00563"/>
    </source>
</evidence>
<gene>
    <name evidence="2" type="ORF">MKP09_24095</name>
</gene>
<dbReference type="InterPro" id="IPR002123">
    <property type="entry name" value="Plipid/glycerol_acylTrfase"/>
</dbReference>
<comment type="caution">
    <text evidence="2">The sequence shown here is derived from an EMBL/GenBank/DDBJ whole genome shotgun (WGS) entry which is preliminary data.</text>
</comment>
<keyword evidence="3" id="KW-1185">Reference proteome</keyword>
<dbReference type="SMART" id="SM00563">
    <property type="entry name" value="PlsC"/>
    <property type="match status" value="1"/>
</dbReference>
<keyword evidence="2" id="KW-0012">Acyltransferase</keyword>
<sequence>MLYRLLKIYVRAAIHLFCHSIYVDKKYLLNTKGPLLIAANHPNSFLDAMIFDVLFEIPITSLARGDAFKNKYIFRVLRALKMLPVYRVREGAENLNINYKTFDECIELFKKEEAVLIFSEGLCVNEWHLRSLKRVQQGLRFRHGTLAYL</sequence>
<evidence type="ECO:0000313" key="2">
    <source>
        <dbReference type="EMBL" id="MCH5600777.1"/>
    </source>
</evidence>
<dbReference type="GO" id="GO:0016746">
    <property type="term" value="F:acyltransferase activity"/>
    <property type="evidence" value="ECO:0007669"/>
    <property type="project" value="UniProtKB-KW"/>
</dbReference>
<keyword evidence="2" id="KW-0808">Transferase</keyword>
<reference evidence="2 3" key="1">
    <citation type="submission" date="2022-02" db="EMBL/GenBank/DDBJ databases">
        <authorList>
            <person name="Min J."/>
        </authorList>
    </citation>
    <scope>NUCLEOTIDE SEQUENCE [LARGE SCALE GENOMIC DNA]</scope>
    <source>
        <strain evidence="2 3">GR10-1</strain>
    </source>
</reference>
<dbReference type="SUPFAM" id="SSF69593">
    <property type="entry name" value="Glycerol-3-phosphate (1)-acyltransferase"/>
    <property type="match status" value="1"/>
</dbReference>
<dbReference type="Proteomes" id="UP001202248">
    <property type="component" value="Unassembled WGS sequence"/>
</dbReference>
<dbReference type="Pfam" id="PF01553">
    <property type="entry name" value="Acyltransferase"/>
    <property type="match status" value="1"/>
</dbReference>
<protein>
    <submittedName>
        <fullName evidence="2">1-acyl-sn-glycerol-3-phosphate acyltransferase</fullName>
    </submittedName>
</protein>
<accession>A0ABS9SQW7</accession>
<name>A0ABS9SQW7_9BACT</name>
<feature type="domain" description="Phospholipid/glycerol acyltransferase" evidence="1">
    <location>
        <begin position="35"/>
        <end position="149"/>
    </location>
</feature>
<evidence type="ECO:0000313" key="3">
    <source>
        <dbReference type="Proteomes" id="UP001202248"/>
    </source>
</evidence>
<dbReference type="RefSeq" id="WP_240833175.1">
    <property type="nucleotide sequence ID" value="NZ_JAKWBL010000004.1"/>
</dbReference>